<accession>A0ACC1L1R0</accession>
<evidence type="ECO:0000313" key="1">
    <source>
        <dbReference type="EMBL" id="KAJ2799436.1"/>
    </source>
</evidence>
<sequence length="403" mass="42413">MGRLAAAVVLGALAALPCCLGQEGIKGGVLVKNGRQTSCNLMVMNSKAALVAAACLDYSSDRVLDPSTKYEVYLDDRIDGKAAKYDVASTTISQFYAAESLSNNFAVLQYNLDGEVTWNTPVAIRIADIEWTQIVYDRCSLTDLGAMEWAAPVQLSTPEYVNDNGACRELSKGNVGALYLVDATNVTAGAPPPGQSGCEVPFGTVYTTINSTTFLLGLHSHTLVSGGPDLCRHGAQCSYYPYALQHVGLIASTLGASANFGQVALSSRDTEDRDVDNNNVAANASIATLSGNQFRGKDAPAHSSQATSSDKGAGSSSASDGAGSGGADDHSQRNAVIIAVCTTVGSLLLIGTAAMLAMRHLRRKRLVPDPVAETRAQEILRVDRARASTLDYDLPPLYDGPRR</sequence>
<organism evidence="1 2">
    <name type="scientific">Coemansia helicoidea</name>
    <dbReference type="NCBI Taxonomy" id="1286919"/>
    <lineage>
        <taxon>Eukaryota</taxon>
        <taxon>Fungi</taxon>
        <taxon>Fungi incertae sedis</taxon>
        <taxon>Zoopagomycota</taxon>
        <taxon>Kickxellomycotina</taxon>
        <taxon>Kickxellomycetes</taxon>
        <taxon>Kickxellales</taxon>
        <taxon>Kickxellaceae</taxon>
        <taxon>Coemansia</taxon>
    </lineage>
</organism>
<comment type="caution">
    <text evidence="1">The sequence shown here is derived from an EMBL/GenBank/DDBJ whole genome shotgun (WGS) entry which is preliminary data.</text>
</comment>
<evidence type="ECO:0000313" key="2">
    <source>
        <dbReference type="Proteomes" id="UP001140087"/>
    </source>
</evidence>
<dbReference type="EMBL" id="JANBUN010001146">
    <property type="protein sequence ID" value="KAJ2799436.1"/>
    <property type="molecule type" value="Genomic_DNA"/>
</dbReference>
<reference evidence="1" key="1">
    <citation type="submission" date="2022-07" db="EMBL/GenBank/DDBJ databases">
        <title>Phylogenomic reconstructions and comparative analyses of Kickxellomycotina fungi.</title>
        <authorList>
            <person name="Reynolds N.K."/>
            <person name="Stajich J.E."/>
            <person name="Barry K."/>
            <person name="Grigoriev I.V."/>
            <person name="Crous P."/>
            <person name="Smith M.E."/>
        </authorList>
    </citation>
    <scope>NUCLEOTIDE SEQUENCE</scope>
    <source>
        <strain evidence="1">BCRC 34780</strain>
    </source>
</reference>
<keyword evidence="2" id="KW-1185">Reference proteome</keyword>
<dbReference type="Proteomes" id="UP001140087">
    <property type="component" value="Unassembled WGS sequence"/>
</dbReference>
<name>A0ACC1L1R0_9FUNG</name>
<proteinExistence type="predicted"/>
<gene>
    <name evidence="1" type="ORF">H4R21_003547</name>
</gene>
<protein>
    <submittedName>
        <fullName evidence="1">Uncharacterized protein</fullName>
    </submittedName>
</protein>